<proteinExistence type="predicted"/>
<evidence type="ECO:0000313" key="1">
    <source>
        <dbReference type="Proteomes" id="UP000887565"/>
    </source>
</evidence>
<organism evidence="1 2">
    <name type="scientific">Romanomermis culicivorax</name>
    <name type="common">Nematode worm</name>
    <dbReference type="NCBI Taxonomy" id="13658"/>
    <lineage>
        <taxon>Eukaryota</taxon>
        <taxon>Metazoa</taxon>
        <taxon>Ecdysozoa</taxon>
        <taxon>Nematoda</taxon>
        <taxon>Enoplea</taxon>
        <taxon>Dorylaimia</taxon>
        <taxon>Mermithida</taxon>
        <taxon>Mermithoidea</taxon>
        <taxon>Mermithidae</taxon>
        <taxon>Romanomermis</taxon>
    </lineage>
</organism>
<dbReference type="AlphaFoldDB" id="A0A915IX64"/>
<dbReference type="Proteomes" id="UP000887565">
    <property type="component" value="Unplaced"/>
</dbReference>
<name>A0A915IX64_ROMCU</name>
<evidence type="ECO:0000313" key="2">
    <source>
        <dbReference type="WBParaSite" id="nRc.2.0.1.t18362-RA"/>
    </source>
</evidence>
<reference evidence="2" key="1">
    <citation type="submission" date="2022-11" db="UniProtKB">
        <authorList>
            <consortium name="WormBaseParasite"/>
        </authorList>
    </citation>
    <scope>IDENTIFICATION</scope>
</reference>
<dbReference type="WBParaSite" id="nRc.2.0.1.t18362-RA">
    <property type="protein sequence ID" value="nRc.2.0.1.t18362-RA"/>
    <property type="gene ID" value="nRc.2.0.1.g18362"/>
</dbReference>
<protein>
    <submittedName>
        <fullName evidence="2">Uncharacterized protein</fullName>
    </submittedName>
</protein>
<sequence>MTSRVGNASPTDNRELHEYDKIIPNKKDFQEKRTLLPFLIAATSSSSKKITCFVCSITALASEAKKYSMSDGKSAFNIRNSVVTLSRLTGVRQAAEDGDKALAAPAVVDDEQNESSS</sequence>
<keyword evidence="1" id="KW-1185">Reference proteome</keyword>
<accession>A0A915IX64</accession>